<gene>
    <name evidence="2" type="ORF">GP486_007985</name>
</gene>
<dbReference type="AlphaFoldDB" id="A0A9P8IAQ7"/>
<comment type="caution">
    <text evidence="2">The sequence shown here is derived from an EMBL/GenBank/DDBJ whole genome shotgun (WGS) entry which is preliminary data.</text>
</comment>
<dbReference type="Proteomes" id="UP000750711">
    <property type="component" value="Unassembled WGS sequence"/>
</dbReference>
<keyword evidence="3" id="KW-1185">Reference proteome</keyword>
<accession>A0A9P8IAQ7</accession>
<organism evidence="2 3">
    <name type="scientific">Trichoglossum hirsutum</name>
    <dbReference type="NCBI Taxonomy" id="265104"/>
    <lineage>
        <taxon>Eukaryota</taxon>
        <taxon>Fungi</taxon>
        <taxon>Dikarya</taxon>
        <taxon>Ascomycota</taxon>
        <taxon>Pezizomycotina</taxon>
        <taxon>Geoglossomycetes</taxon>
        <taxon>Geoglossales</taxon>
        <taxon>Geoglossaceae</taxon>
        <taxon>Trichoglossum</taxon>
    </lineage>
</organism>
<feature type="domain" description="HNH nuclease" evidence="1">
    <location>
        <begin position="209"/>
        <end position="313"/>
    </location>
</feature>
<dbReference type="EMBL" id="JAGHQM010002638">
    <property type="protein sequence ID" value="KAH0548328.1"/>
    <property type="molecule type" value="Genomic_DNA"/>
</dbReference>
<evidence type="ECO:0000313" key="3">
    <source>
        <dbReference type="Proteomes" id="UP000750711"/>
    </source>
</evidence>
<reference evidence="2" key="1">
    <citation type="submission" date="2021-03" db="EMBL/GenBank/DDBJ databases">
        <title>Comparative genomics and phylogenomic investigation of the class Geoglossomycetes provide insights into ecological specialization and systematics.</title>
        <authorList>
            <person name="Melie T."/>
            <person name="Pirro S."/>
            <person name="Miller A.N."/>
            <person name="Quandt A."/>
        </authorList>
    </citation>
    <scope>NUCLEOTIDE SEQUENCE</scope>
    <source>
        <strain evidence="2">CAQ_001_2017</strain>
    </source>
</reference>
<proteinExistence type="predicted"/>
<protein>
    <recommendedName>
        <fullName evidence="1">HNH nuclease domain-containing protein</fullName>
    </recommendedName>
</protein>
<sequence length="426" mass="47990">MSQPTVPSEDERSRSGLLLQMDIEHKKPVVSSSTGHRHQGSLETIVDFNHVPLTSSERTRGENIFDRILKVSAPAADSTLPFDTTKLLRISLEEIPSEQGKDNFLNYVLRNHDPMEDDTEPRHFSQVLDSLEQVVPESSSQPPEWVASRSAELAKLLVYFFFLPLKGQAAKTPQPTPHLTPVGDGIHTPTLNRISKLRATCLARDNHRCVISGYFDQATAEDRESFVDDSNRPLTDGEILVTEVAHIIPHALGQSMHENAPLSSEKSKFWDVMKMFHPEMEHLLNGVEIDRPFNAMTLTADLHRSFGNLRWYLEEDSHQPKQHTYLFKDSPGVRARVNPMFRPRDEGERVQFVSANNTDLPEPGLLSLHRACARILGLSGAGEYIDKLLRDDEKNRLGRCVPQLEQGQLDLAGIVSWRLASFIKSA</sequence>
<evidence type="ECO:0000313" key="2">
    <source>
        <dbReference type="EMBL" id="KAH0548328.1"/>
    </source>
</evidence>
<evidence type="ECO:0000259" key="1">
    <source>
        <dbReference type="Pfam" id="PF13391"/>
    </source>
</evidence>
<dbReference type="InterPro" id="IPR003615">
    <property type="entry name" value="HNH_nuc"/>
</dbReference>
<name>A0A9P8IAQ7_9PEZI</name>
<dbReference type="Pfam" id="PF13391">
    <property type="entry name" value="HNH_2"/>
    <property type="match status" value="1"/>
</dbReference>